<proteinExistence type="inferred from homology"/>
<comment type="caution">
    <text evidence="4">The sequence shown here is derived from an EMBL/GenBank/DDBJ whole genome shotgun (WGS) entry which is preliminary data.</text>
</comment>
<dbReference type="Pfam" id="PF01177">
    <property type="entry name" value="Asp_Glu_race"/>
    <property type="match status" value="1"/>
</dbReference>
<sequence length="297" mass="31844">MELIGVIGGMSWQSTAEYLRLLNEGVRTRLGGLHSARLRVATVDFAPIARMQADGDWSGAAQVLAQEARSLEAAGARFVLIATNTMHKIYDEVAAAVTIPVLHLGDVTADAAHAAGVTRVGLLATKYTMEQSFYRDRLAMHGIQTLIPDEADRRAVQRIIYDELCVGRVEPSSREQLLEIARSLLAEGAEGIVLGCTELELSISPEALDVPVFPTTTLHCEAALELALEQSPQDPEVHATPPPVADLKAARQRMGPSRPNPVVSGLDQPARLDNARSGLAAAQGGQLVADPHRRCCP</sequence>
<evidence type="ECO:0000313" key="5">
    <source>
        <dbReference type="Proteomes" id="UP000287547"/>
    </source>
</evidence>
<dbReference type="Proteomes" id="UP000287547">
    <property type="component" value="Unassembled WGS sequence"/>
</dbReference>
<dbReference type="InterPro" id="IPR015942">
    <property type="entry name" value="Asp/Glu/hydantoin_racemase"/>
</dbReference>
<reference evidence="4 5" key="1">
    <citation type="submission" date="2018-05" db="EMBL/GenBank/DDBJ databases">
        <title>Evolution of GPA BGCs.</title>
        <authorList>
            <person name="Waglechner N."/>
            <person name="Wright G.D."/>
        </authorList>
    </citation>
    <scope>NUCLEOTIDE SEQUENCE [LARGE SCALE GENOMIC DNA]</scope>
    <source>
        <strain evidence="4 5">A82846</strain>
    </source>
</reference>
<comment type="similarity">
    <text evidence="1">Belongs to the aspartate/glutamate racemases family.</text>
</comment>
<dbReference type="OrthoDB" id="9803739at2"/>
<dbReference type="PANTHER" id="PTHR21198">
    <property type="entry name" value="GLUTAMATE RACEMASE"/>
    <property type="match status" value="1"/>
</dbReference>
<dbReference type="InterPro" id="IPR001920">
    <property type="entry name" value="Asp/Glu_race"/>
</dbReference>
<dbReference type="PANTHER" id="PTHR21198:SF7">
    <property type="entry name" value="ASPARTATE-GLUTAMATE RACEMASE FAMILY"/>
    <property type="match status" value="1"/>
</dbReference>
<dbReference type="SUPFAM" id="SSF53681">
    <property type="entry name" value="Aspartate/glutamate racemase"/>
    <property type="match status" value="2"/>
</dbReference>
<dbReference type="GO" id="GO:0047661">
    <property type="term" value="F:amino-acid racemase activity"/>
    <property type="evidence" value="ECO:0007669"/>
    <property type="project" value="InterPro"/>
</dbReference>
<evidence type="ECO:0000256" key="2">
    <source>
        <dbReference type="ARBA" id="ARBA00023235"/>
    </source>
</evidence>
<evidence type="ECO:0000256" key="3">
    <source>
        <dbReference type="SAM" id="MobiDB-lite"/>
    </source>
</evidence>
<dbReference type="InterPro" id="IPR004380">
    <property type="entry name" value="Asp_race"/>
</dbReference>
<dbReference type="Gene3D" id="3.40.50.1860">
    <property type="match status" value="2"/>
</dbReference>
<keyword evidence="2" id="KW-0413">Isomerase</keyword>
<gene>
    <name evidence="4" type="ORF">DMH04_50410</name>
</gene>
<name>A0A428YBM8_KIBAR</name>
<organism evidence="4 5">
    <name type="scientific">Kibdelosporangium aridum</name>
    <dbReference type="NCBI Taxonomy" id="2030"/>
    <lineage>
        <taxon>Bacteria</taxon>
        <taxon>Bacillati</taxon>
        <taxon>Actinomycetota</taxon>
        <taxon>Actinomycetes</taxon>
        <taxon>Pseudonocardiales</taxon>
        <taxon>Pseudonocardiaceae</taxon>
        <taxon>Kibdelosporangium</taxon>
    </lineage>
</organism>
<dbReference type="NCBIfam" id="TIGR00035">
    <property type="entry name" value="asp_race"/>
    <property type="match status" value="1"/>
</dbReference>
<feature type="region of interest" description="Disordered" evidence="3">
    <location>
        <begin position="250"/>
        <end position="269"/>
    </location>
</feature>
<evidence type="ECO:0000256" key="1">
    <source>
        <dbReference type="ARBA" id="ARBA00007847"/>
    </source>
</evidence>
<dbReference type="EMBL" id="QHKI01000092">
    <property type="protein sequence ID" value="RSM64880.1"/>
    <property type="molecule type" value="Genomic_DNA"/>
</dbReference>
<accession>A0A428YBM8</accession>
<dbReference type="AlphaFoldDB" id="A0A428YBM8"/>
<evidence type="ECO:0000313" key="4">
    <source>
        <dbReference type="EMBL" id="RSM64880.1"/>
    </source>
</evidence>
<protein>
    <submittedName>
        <fullName evidence="4">Aspartate/glutamate racemase</fullName>
    </submittedName>
</protein>